<keyword evidence="3" id="KW-1185">Reference proteome</keyword>
<feature type="region of interest" description="Disordered" evidence="1">
    <location>
        <begin position="203"/>
        <end position="258"/>
    </location>
</feature>
<reference evidence="2 3" key="1">
    <citation type="submission" date="2015-01" db="EMBL/GenBank/DDBJ databases">
        <title>The Genome Sequence of Exophiala spinifera CBS89968.</title>
        <authorList>
            <consortium name="The Broad Institute Genomics Platform"/>
            <person name="Cuomo C."/>
            <person name="de Hoog S."/>
            <person name="Gorbushina A."/>
            <person name="Stielow B."/>
            <person name="Teixiera M."/>
            <person name="Abouelleil A."/>
            <person name="Chapman S.B."/>
            <person name="Priest M."/>
            <person name="Young S.K."/>
            <person name="Wortman J."/>
            <person name="Nusbaum C."/>
            <person name="Birren B."/>
        </authorList>
    </citation>
    <scope>NUCLEOTIDE SEQUENCE [LARGE SCALE GENOMIC DNA]</scope>
    <source>
        <strain evidence="2 3">CBS 89968</strain>
    </source>
</reference>
<evidence type="ECO:0000313" key="2">
    <source>
        <dbReference type="EMBL" id="KIW10657.1"/>
    </source>
</evidence>
<protein>
    <submittedName>
        <fullName evidence="2">Uncharacterized protein</fullName>
    </submittedName>
</protein>
<gene>
    <name evidence="2" type="ORF">PV08_11621</name>
</gene>
<name>A0A0D1ZCA3_9EURO</name>
<dbReference type="VEuPathDB" id="FungiDB:PV08_11621"/>
<feature type="compositionally biased region" description="Basic and acidic residues" evidence="1">
    <location>
        <begin position="224"/>
        <end position="242"/>
    </location>
</feature>
<dbReference type="AlphaFoldDB" id="A0A0D1ZCA3"/>
<proteinExistence type="predicted"/>
<dbReference type="GeneID" id="27338704"/>
<sequence>MLGIGLAGYDGWAGEPDYHWPPVQAGVSQNINFAFTHFLPENGPGPETHYNFQITTPALQSRGTIAGLAGFNRAYDLDLNTPAQQALGSIRSPGGLLDEDLDRTFSRLFSLRDMERLADFEIQFTPNLLNHLYVEKFKGERFSWRSLKFSWKKFRPVVFIFQYATLLDQLRTNDLRNHRELVEETLSTLGLLIPQDEHSQEWFTERTPDGKVSPSSRFPLLEDPSSHSREGVRQHLATDPRLDGGTTDAADAIGRPSGALWPPPFSPLSLSSWL</sequence>
<organism evidence="2 3">
    <name type="scientific">Exophiala spinifera</name>
    <dbReference type="NCBI Taxonomy" id="91928"/>
    <lineage>
        <taxon>Eukaryota</taxon>
        <taxon>Fungi</taxon>
        <taxon>Dikarya</taxon>
        <taxon>Ascomycota</taxon>
        <taxon>Pezizomycotina</taxon>
        <taxon>Eurotiomycetes</taxon>
        <taxon>Chaetothyriomycetidae</taxon>
        <taxon>Chaetothyriales</taxon>
        <taxon>Herpotrichiellaceae</taxon>
        <taxon>Exophiala</taxon>
    </lineage>
</organism>
<dbReference type="OrthoDB" id="5428890at2759"/>
<dbReference type="EMBL" id="KN847500">
    <property type="protein sequence ID" value="KIW10657.1"/>
    <property type="molecule type" value="Genomic_DNA"/>
</dbReference>
<dbReference type="RefSeq" id="XP_016230873.1">
    <property type="nucleotide sequence ID" value="XM_016385929.1"/>
</dbReference>
<evidence type="ECO:0000256" key="1">
    <source>
        <dbReference type="SAM" id="MobiDB-lite"/>
    </source>
</evidence>
<dbReference type="HOGENOM" id="CLU_1015758_0_0_1"/>
<accession>A0A0D1ZCA3</accession>
<dbReference type="Proteomes" id="UP000053328">
    <property type="component" value="Unassembled WGS sequence"/>
</dbReference>
<evidence type="ECO:0000313" key="3">
    <source>
        <dbReference type="Proteomes" id="UP000053328"/>
    </source>
</evidence>